<dbReference type="FunFam" id="2.60.40.10:FF:000458">
    <property type="entry name" value="Molecular chaperone FimC"/>
    <property type="match status" value="1"/>
</dbReference>
<dbReference type="InterPro" id="IPR018046">
    <property type="entry name" value="Pili_assmbl_chaperone_CS"/>
</dbReference>
<evidence type="ECO:0000259" key="9">
    <source>
        <dbReference type="Pfam" id="PF00345"/>
    </source>
</evidence>
<reference evidence="11 14" key="2">
    <citation type="submission" date="2020-12" db="EMBL/GenBank/DDBJ databases">
        <title>Comparative genomic insights into the epidemiology and virulence of plant pathogenic Pseudomonads from Turkey.</title>
        <authorList>
            <person name="Dillon M."/>
            <person name="Ruiz-Bedoya T."/>
            <person name="Bendalovic-Torma C."/>
            <person name="Guttman K.M."/>
            <person name="Kwak H."/>
            <person name="Middleton M.A."/>
            <person name="Wang P.W."/>
            <person name="Horuz S."/>
            <person name="Aysan Y."/>
            <person name="Guttman D.S."/>
        </authorList>
    </citation>
    <scope>NUCLEOTIDE SEQUENCE [LARGE SCALE GENOMIC DNA]</scope>
    <source>
        <strain evidence="11 14">S5_IA_2b</strain>
    </source>
</reference>
<dbReference type="InterPro" id="IPR013783">
    <property type="entry name" value="Ig-like_fold"/>
</dbReference>
<dbReference type="InterPro" id="IPR001829">
    <property type="entry name" value="Pili_assmbl_chaperone_bac"/>
</dbReference>
<evidence type="ECO:0000313" key="12">
    <source>
        <dbReference type="EMBL" id="VTQ99333.1"/>
    </source>
</evidence>
<evidence type="ECO:0000313" key="11">
    <source>
        <dbReference type="EMBL" id="MBI6563489.1"/>
    </source>
</evidence>
<dbReference type="PRINTS" id="PR00969">
    <property type="entry name" value="CHAPERONPILI"/>
</dbReference>
<evidence type="ECO:0000256" key="1">
    <source>
        <dbReference type="ARBA" id="ARBA00004418"/>
    </source>
</evidence>
<dbReference type="PANTHER" id="PTHR30251">
    <property type="entry name" value="PILUS ASSEMBLY CHAPERONE"/>
    <property type="match status" value="1"/>
</dbReference>
<dbReference type="GO" id="GO:0071555">
    <property type="term" value="P:cell wall organization"/>
    <property type="evidence" value="ECO:0007669"/>
    <property type="project" value="InterPro"/>
</dbReference>
<dbReference type="GO" id="GO:0030288">
    <property type="term" value="C:outer membrane-bounded periplasmic space"/>
    <property type="evidence" value="ECO:0007669"/>
    <property type="project" value="InterPro"/>
</dbReference>
<dbReference type="Pfam" id="PF02753">
    <property type="entry name" value="PapD_C"/>
    <property type="match status" value="1"/>
</dbReference>
<dbReference type="GeneID" id="61830825"/>
<name>A0AAX3I6D0_9PSED</name>
<organism evidence="12 13">
    <name type="scientific">Pseudomonas synxantha</name>
    <dbReference type="NCBI Taxonomy" id="47883"/>
    <lineage>
        <taxon>Bacteria</taxon>
        <taxon>Pseudomonadati</taxon>
        <taxon>Pseudomonadota</taxon>
        <taxon>Gammaproteobacteria</taxon>
        <taxon>Pseudomonadales</taxon>
        <taxon>Pseudomonadaceae</taxon>
        <taxon>Pseudomonas</taxon>
    </lineage>
</organism>
<evidence type="ECO:0000256" key="5">
    <source>
        <dbReference type="ARBA" id="ARBA00022764"/>
    </source>
</evidence>
<keyword evidence="4 8" id="KW-0732">Signal</keyword>
<evidence type="ECO:0000256" key="3">
    <source>
        <dbReference type="ARBA" id="ARBA00022558"/>
    </source>
</evidence>
<dbReference type="InterPro" id="IPR008962">
    <property type="entry name" value="PapD-like_sf"/>
</dbReference>
<evidence type="ECO:0000256" key="4">
    <source>
        <dbReference type="ARBA" id="ARBA00022729"/>
    </source>
</evidence>
<dbReference type="Pfam" id="PF00345">
    <property type="entry name" value="PapD_N"/>
    <property type="match status" value="1"/>
</dbReference>
<feature type="chain" id="PRO_5043376766" evidence="8">
    <location>
        <begin position="26"/>
        <end position="253"/>
    </location>
</feature>
<dbReference type="AlphaFoldDB" id="A0AAX3I6D0"/>
<evidence type="ECO:0000256" key="2">
    <source>
        <dbReference type="ARBA" id="ARBA00007399"/>
    </source>
</evidence>
<keyword evidence="5" id="KW-0574">Periplasm</keyword>
<dbReference type="RefSeq" id="WP_057023927.1">
    <property type="nucleotide sequence ID" value="NZ_CBCSGQ010000067.1"/>
</dbReference>
<dbReference type="EMBL" id="LR590482">
    <property type="protein sequence ID" value="VTQ99333.1"/>
    <property type="molecule type" value="Genomic_DNA"/>
</dbReference>
<dbReference type="InterPro" id="IPR036316">
    <property type="entry name" value="Pili_assmbl_chap_C_dom_sf"/>
</dbReference>
<dbReference type="Proteomes" id="UP000306562">
    <property type="component" value="Chromosome"/>
</dbReference>
<keyword evidence="3" id="KW-1029">Fimbrium biogenesis</keyword>
<dbReference type="Gene3D" id="2.60.40.10">
    <property type="entry name" value="Immunoglobulins"/>
    <property type="match status" value="2"/>
</dbReference>
<evidence type="ECO:0000259" key="10">
    <source>
        <dbReference type="Pfam" id="PF02753"/>
    </source>
</evidence>
<evidence type="ECO:0000256" key="7">
    <source>
        <dbReference type="RuleBase" id="RU003918"/>
    </source>
</evidence>
<dbReference type="EMBL" id="JAEILG010000010">
    <property type="protein sequence ID" value="MBI6563489.1"/>
    <property type="molecule type" value="Genomic_DNA"/>
</dbReference>
<reference evidence="12 13" key="1">
    <citation type="submission" date="2019-05" db="EMBL/GenBank/DDBJ databases">
        <authorList>
            <consortium name="Pathogen Informatics"/>
        </authorList>
    </citation>
    <scope>NUCLEOTIDE SEQUENCE [LARGE SCALE GENOMIC DNA]</scope>
    <source>
        <strain evidence="12 13">NCTC10696</strain>
    </source>
</reference>
<dbReference type="PANTHER" id="PTHR30251:SF6">
    <property type="entry name" value="FIMBRIAL CHAPERONE YFCS-RELATED"/>
    <property type="match status" value="1"/>
</dbReference>
<evidence type="ECO:0000256" key="6">
    <source>
        <dbReference type="ARBA" id="ARBA00023186"/>
    </source>
</evidence>
<comment type="subcellular location">
    <subcellularLocation>
        <location evidence="1 7">Periplasm</location>
    </subcellularLocation>
</comment>
<dbReference type="Proteomes" id="UP000648914">
    <property type="component" value="Unassembled WGS sequence"/>
</dbReference>
<feature type="domain" description="Pili assembly chaperone C-terminal" evidence="10">
    <location>
        <begin position="170"/>
        <end position="230"/>
    </location>
</feature>
<evidence type="ECO:0000256" key="8">
    <source>
        <dbReference type="SAM" id="SignalP"/>
    </source>
</evidence>
<feature type="signal peptide" evidence="8">
    <location>
        <begin position="1"/>
        <end position="25"/>
    </location>
</feature>
<dbReference type="InterPro" id="IPR016147">
    <property type="entry name" value="Pili_assmbl_chaperone_N"/>
</dbReference>
<accession>A0AAX3I6D0</accession>
<dbReference type="InterPro" id="IPR016148">
    <property type="entry name" value="Pili_assmbl_chaperone_C"/>
</dbReference>
<protein>
    <submittedName>
        <fullName evidence="12">Exported fimbrial chaperone</fullName>
    </submittedName>
    <submittedName>
        <fullName evidence="11">Fimbria/pilus periplasmic chaperone</fullName>
    </submittedName>
</protein>
<dbReference type="InterPro" id="IPR050643">
    <property type="entry name" value="Periplasmic_pilus_chap"/>
</dbReference>
<evidence type="ECO:0000313" key="13">
    <source>
        <dbReference type="Proteomes" id="UP000306562"/>
    </source>
</evidence>
<dbReference type="SUPFAM" id="SSF49354">
    <property type="entry name" value="PapD-like"/>
    <property type="match status" value="1"/>
</dbReference>
<dbReference type="PROSITE" id="PS00635">
    <property type="entry name" value="PILI_CHAPERONE"/>
    <property type="match status" value="1"/>
</dbReference>
<evidence type="ECO:0000313" key="14">
    <source>
        <dbReference type="Proteomes" id="UP000648914"/>
    </source>
</evidence>
<feature type="domain" description="Pili assembly chaperone N-terminal" evidence="9">
    <location>
        <begin position="27"/>
        <end position="144"/>
    </location>
</feature>
<comment type="similarity">
    <text evidence="2 7">Belongs to the periplasmic pilus chaperone family.</text>
</comment>
<proteinExistence type="inferred from homology"/>
<keyword evidence="6 7" id="KW-0143">Chaperone</keyword>
<keyword evidence="14" id="KW-1185">Reference proteome</keyword>
<sequence length="253" mass="27613">MSLNTRLTLSSLALLALSLSQGTNAAIALDRTRVIFDGGKDATSVNITNNNTQLPYLAQGWIEDEQGQKITAPLIVLPPVQRVEPGKQSQVKVQALPAAKALPQDRETVYYFNLREIPPRSDKANTLQIALQTRIKLFYRPQAITPSQQDLSNPWQEKLTLSRQGEHYQVNNPTPYFVTLVDARSTKDGKTVPGFEPLMVPPKGSLALGPTAKALGTAPYLAYVNDYGGRPLLAFTCSGETCKVNPQAAPLTQ</sequence>
<dbReference type="SUPFAM" id="SSF49584">
    <property type="entry name" value="Periplasmic chaperone C-domain"/>
    <property type="match status" value="1"/>
</dbReference>
<gene>
    <name evidence="12" type="primary">papD</name>
    <name evidence="12" type="ORF">NCTC10696_02658</name>
    <name evidence="11" type="ORF">YA0852_05065</name>
</gene>